<name>A0A9P5XFU0_9AGAR</name>
<organism evidence="5 6">
    <name type="scientific">Macrolepiota fuliginosa MF-IS2</name>
    <dbReference type="NCBI Taxonomy" id="1400762"/>
    <lineage>
        <taxon>Eukaryota</taxon>
        <taxon>Fungi</taxon>
        <taxon>Dikarya</taxon>
        <taxon>Basidiomycota</taxon>
        <taxon>Agaricomycotina</taxon>
        <taxon>Agaricomycetes</taxon>
        <taxon>Agaricomycetidae</taxon>
        <taxon>Agaricales</taxon>
        <taxon>Agaricineae</taxon>
        <taxon>Agaricaceae</taxon>
        <taxon>Macrolepiota</taxon>
    </lineage>
</organism>
<dbReference type="PANTHER" id="PTHR43976">
    <property type="entry name" value="SHORT CHAIN DEHYDROGENASE"/>
    <property type="match status" value="1"/>
</dbReference>
<evidence type="ECO:0000256" key="2">
    <source>
        <dbReference type="ARBA" id="ARBA00022857"/>
    </source>
</evidence>
<keyword evidence="3" id="KW-0560">Oxidoreductase</keyword>
<evidence type="ECO:0000256" key="4">
    <source>
        <dbReference type="RuleBase" id="RU000363"/>
    </source>
</evidence>
<keyword evidence="2" id="KW-0521">NADP</keyword>
<dbReference type="PROSITE" id="PS00061">
    <property type="entry name" value="ADH_SHORT"/>
    <property type="match status" value="1"/>
</dbReference>
<dbReference type="Pfam" id="PF00106">
    <property type="entry name" value="adh_short"/>
    <property type="match status" value="1"/>
</dbReference>
<dbReference type="InterPro" id="IPR020904">
    <property type="entry name" value="Sc_DH/Rdtase_CS"/>
</dbReference>
<proteinExistence type="inferred from homology"/>
<dbReference type="PRINTS" id="PR00080">
    <property type="entry name" value="SDRFAMILY"/>
</dbReference>
<dbReference type="SUPFAM" id="SSF51735">
    <property type="entry name" value="NAD(P)-binding Rossmann-fold domains"/>
    <property type="match status" value="1"/>
</dbReference>
<dbReference type="GO" id="GO:0016491">
    <property type="term" value="F:oxidoreductase activity"/>
    <property type="evidence" value="ECO:0007669"/>
    <property type="project" value="UniProtKB-KW"/>
</dbReference>
<comment type="caution">
    <text evidence="5">The sequence shown here is derived from an EMBL/GenBank/DDBJ whole genome shotgun (WGS) entry which is preliminary data.</text>
</comment>
<reference evidence="5" key="1">
    <citation type="submission" date="2020-11" db="EMBL/GenBank/DDBJ databases">
        <authorList>
            <consortium name="DOE Joint Genome Institute"/>
            <person name="Ahrendt S."/>
            <person name="Riley R."/>
            <person name="Andreopoulos W."/>
            <person name="Labutti K."/>
            <person name="Pangilinan J."/>
            <person name="Ruiz-Duenas F.J."/>
            <person name="Barrasa J.M."/>
            <person name="Sanchez-Garcia M."/>
            <person name="Camarero S."/>
            <person name="Miyauchi S."/>
            <person name="Serrano A."/>
            <person name="Linde D."/>
            <person name="Babiker R."/>
            <person name="Drula E."/>
            <person name="Ayuso-Fernandez I."/>
            <person name="Pacheco R."/>
            <person name="Padilla G."/>
            <person name="Ferreira P."/>
            <person name="Barriuso J."/>
            <person name="Kellner H."/>
            <person name="Castanera R."/>
            <person name="Alfaro M."/>
            <person name="Ramirez L."/>
            <person name="Pisabarro A.G."/>
            <person name="Kuo A."/>
            <person name="Tritt A."/>
            <person name="Lipzen A."/>
            <person name="He G."/>
            <person name="Yan M."/>
            <person name="Ng V."/>
            <person name="Cullen D."/>
            <person name="Martin F."/>
            <person name="Rosso M.-N."/>
            <person name="Henrissat B."/>
            <person name="Hibbett D."/>
            <person name="Martinez A.T."/>
            <person name="Grigoriev I.V."/>
        </authorList>
    </citation>
    <scope>NUCLEOTIDE SEQUENCE</scope>
    <source>
        <strain evidence="5">MF-IS2</strain>
    </source>
</reference>
<dbReference type="Proteomes" id="UP000807342">
    <property type="component" value="Unassembled WGS sequence"/>
</dbReference>
<comment type="similarity">
    <text evidence="1 4">Belongs to the short-chain dehydrogenases/reductases (SDR) family.</text>
</comment>
<dbReference type="InterPro" id="IPR002347">
    <property type="entry name" value="SDR_fam"/>
</dbReference>
<dbReference type="OrthoDB" id="1274115at2759"/>
<sequence length="289" mass="31568">MLVVPPRVWLITGASTGFGHALACHVLENGETVVATMRNPGNDTLALKYPTHTKEGKLVISKLDVTDAEEIITVFASVKEQFGRIDVVFNNAGCTQAVGEVEQVPEALGRNLFDTNFWGAANVSKAAVRHFRENTPPGGRLLQISSGAALQGIPGTAYYSASKAALEVFTEALSQEVDPKWNIKISVLEPGPFNTKAINQNLAILPPHPAYIDPNLGTNVSRKWMTPDKLALVAGNVSKGVSFFYRLSMLDNPPFRLPLHPRVLERARHHIQTIQTGVDEYGSWSDEIF</sequence>
<dbReference type="InterPro" id="IPR051911">
    <property type="entry name" value="SDR_oxidoreductase"/>
</dbReference>
<accession>A0A9P5XFU0</accession>
<keyword evidence="6" id="KW-1185">Reference proteome</keyword>
<dbReference type="EMBL" id="MU151152">
    <property type="protein sequence ID" value="KAF9448715.1"/>
    <property type="molecule type" value="Genomic_DNA"/>
</dbReference>
<dbReference type="AlphaFoldDB" id="A0A9P5XFU0"/>
<gene>
    <name evidence="5" type="ORF">P691DRAFT_814962</name>
</gene>
<dbReference type="PRINTS" id="PR00081">
    <property type="entry name" value="GDHRDH"/>
</dbReference>
<evidence type="ECO:0000313" key="6">
    <source>
        <dbReference type="Proteomes" id="UP000807342"/>
    </source>
</evidence>
<evidence type="ECO:0000313" key="5">
    <source>
        <dbReference type="EMBL" id="KAF9448715.1"/>
    </source>
</evidence>
<evidence type="ECO:0000256" key="3">
    <source>
        <dbReference type="ARBA" id="ARBA00023002"/>
    </source>
</evidence>
<dbReference type="Gene3D" id="3.40.50.720">
    <property type="entry name" value="NAD(P)-binding Rossmann-like Domain"/>
    <property type="match status" value="1"/>
</dbReference>
<protein>
    <submittedName>
        <fullName evidence="5">NAD(P)-binding protein</fullName>
    </submittedName>
</protein>
<dbReference type="InterPro" id="IPR036291">
    <property type="entry name" value="NAD(P)-bd_dom_sf"/>
</dbReference>
<dbReference type="PANTHER" id="PTHR43976:SF16">
    <property type="entry name" value="SHORT-CHAIN DEHYDROGENASE_REDUCTASE FAMILY PROTEIN"/>
    <property type="match status" value="1"/>
</dbReference>
<evidence type="ECO:0000256" key="1">
    <source>
        <dbReference type="ARBA" id="ARBA00006484"/>
    </source>
</evidence>